<dbReference type="AlphaFoldDB" id="W6THG1"/>
<name>W6THG1_9SPIR</name>
<dbReference type="PATRIC" id="fig|1432657.3.peg.1083"/>
<dbReference type="Proteomes" id="UP000019148">
    <property type="component" value="Unassembled WGS sequence"/>
</dbReference>
<gene>
    <name evidence="1" type="ORF">BDCR2A_01098</name>
</gene>
<evidence type="ECO:0000313" key="2">
    <source>
        <dbReference type="Proteomes" id="UP000019148"/>
    </source>
</evidence>
<comment type="caution">
    <text evidence="1">The sequence shown here is derived from an EMBL/GenBank/DDBJ whole genome shotgun (WGS) entry which is preliminary data.</text>
</comment>
<dbReference type="EMBL" id="AZIT01000002">
    <property type="protein sequence ID" value="ETZ17903.1"/>
    <property type="molecule type" value="Genomic_DNA"/>
</dbReference>
<protein>
    <submittedName>
        <fullName evidence="1">Uncharacterized protein</fullName>
    </submittedName>
</protein>
<dbReference type="RefSeq" id="WP_197017821.1">
    <property type="nucleotide sequence ID" value="NZ_AZIT01000002.1"/>
</dbReference>
<proteinExistence type="predicted"/>
<reference evidence="1 2" key="1">
    <citation type="submission" date="2013-12" db="EMBL/GenBank/DDBJ databases">
        <title>Comparative genomics of relapsing fever spirochetes.</title>
        <authorList>
            <person name="Schwan T.G."/>
            <person name="Raffel S.J."/>
            <person name="Porcella S.F."/>
        </authorList>
    </citation>
    <scope>NUCLEOTIDE SEQUENCE [LARGE SCALE GENOMIC DNA]</scope>
    <source>
        <strain evidence="1 2">CR2A</strain>
    </source>
</reference>
<accession>W6THG1</accession>
<evidence type="ECO:0000313" key="1">
    <source>
        <dbReference type="EMBL" id="ETZ17903.1"/>
    </source>
</evidence>
<sequence length="340" mass="40968">MQGSEMKGFNILIFLLVLILSLNALVESQDLSELNNAVDKKQETLRLKDNNHNEILSRHLDERYIDYFNITDEYYKLINTLYKVTQAYEYSLLSLNAVKINLMDTLQDKYNEREIEKYDELRQAEAEKNLKYNEMLETKVYHKDFKEKRTFKRILFKRRLKDKLDENSNSKKAYLELVDSNKLINKYKNILIKDRKVKDKLIKELKQMTKYLNKINEKFKMSESRLYNAYQLHAAKFDKWQKLDEQKKEVFSAVNTAWDNLEQALMSREQAKFEKNKLIYLDLVNKFKEISEDRYKAHNEIYNGLLAINAAEREFFELHFRKLKKESTITYTKSKLVEYK</sequence>
<organism evidence="1 2">
    <name type="scientific">Borrelia duttonii CR2A</name>
    <dbReference type="NCBI Taxonomy" id="1432657"/>
    <lineage>
        <taxon>Bacteria</taxon>
        <taxon>Pseudomonadati</taxon>
        <taxon>Spirochaetota</taxon>
        <taxon>Spirochaetia</taxon>
        <taxon>Spirochaetales</taxon>
        <taxon>Borreliaceae</taxon>
        <taxon>Borrelia</taxon>
    </lineage>
</organism>